<sequence>MNSQITEKLQAIVVRQKPEARFVIMSNMLGLDVKDFDALAQQWIRHGGPGFIVDGIPFRKVIDGQFYIQRVTVKRLG</sequence>
<keyword evidence="2" id="KW-1185">Reference proteome</keyword>
<dbReference type="Proteomes" id="UP001181355">
    <property type="component" value="Chromosome"/>
</dbReference>
<organism evidence="1 2">
    <name type="scientific">Undibacterium cyanobacteriorum</name>
    <dbReference type="NCBI Taxonomy" id="3073561"/>
    <lineage>
        <taxon>Bacteria</taxon>
        <taxon>Pseudomonadati</taxon>
        <taxon>Pseudomonadota</taxon>
        <taxon>Betaproteobacteria</taxon>
        <taxon>Burkholderiales</taxon>
        <taxon>Oxalobacteraceae</taxon>
        <taxon>Undibacterium</taxon>
    </lineage>
</organism>
<gene>
    <name evidence="1" type="ORF">RF679_02575</name>
</gene>
<proteinExistence type="predicted"/>
<dbReference type="RefSeq" id="WP_309482671.1">
    <property type="nucleotide sequence ID" value="NZ_CP133720.1"/>
</dbReference>
<accession>A0ABY9RJR0</accession>
<reference evidence="1" key="1">
    <citation type="submission" date="2023-09" db="EMBL/GenBank/DDBJ databases">
        <title>Undibacterium sp. 20NA77.5 isolated from freshwater.</title>
        <authorList>
            <person name="Le V."/>
            <person name="Ko S.-R."/>
            <person name="Ahn C.-Y."/>
            <person name="Oh H.-M."/>
        </authorList>
    </citation>
    <scope>NUCLEOTIDE SEQUENCE</scope>
    <source>
        <strain evidence="1">20NA77.5</strain>
    </source>
</reference>
<evidence type="ECO:0000313" key="2">
    <source>
        <dbReference type="Proteomes" id="UP001181355"/>
    </source>
</evidence>
<name>A0ABY9RJR0_9BURK</name>
<dbReference type="EMBL" id="CP133720">
    <property type="protein sequence ID" value="WMW81181.1"/>
    <property type="molecule type" value="Genomic_DNA"/>
</dbReference>
<protein>
    <submittedName>
        <fullName evidence="1">Uncharacterized protein</fullName>
    </submittedName>
</protein>
<evidence type="ECO:0000313" key="1">
    <source>
        <dbReference type="EMBL" id="WMW81181.1"/>
    </source>
</evidence>